<dbReference type="InterPro" id="IPR038071">
    <property type="entry name" value="UROD/MetE-like_sf"/>
</dbReference>
<dbReference type="RefSeq" id="WP_179388631.1">
    <property type="nucleotide sequence ID" value="NZ_JACBYQ010000001.1"/>
</dbReference>
<evidence type="ECO:0000313" key="1">
    <source>
        <dbReference type="EMBL" id="NYE94921.1"/>
    </source>
</evidence>
<sequence length="335" mass="35340">MTEVTATSLGSWPGSDLPEAIRVLLGELGHPQLPSLPYLPARGAGSELLGRTAAMLTELPVDLQSYGWRLVQRPGADQRRASSLLASDINILADTVGALESPLPELKTQLLGPLSLAAGLHLPLGERTLIDVGARRDIAQSLAAGVLEHLRALQPAVPGARMVVQLDEPEIVRVLGGAIPTVSGYRSLRAVNSNEVRMLWNTVIEAAHAAGADEVILSVPAQALDQALGTEVEAVAVTDTALKPKEWELLAGAIESGRKLWLGIDSILDPTVPTSSRAQKLWRAWREIGLESSRLAGLRLTEAPALAIAAPTQARAALGRLTDLADALGEFAEAS</sequence>
<reference evidence="1 2" key="1">
    <citation type="submission" date="2020-07" db="EMBL/GenBank/DDBJ databases">
        <title>Sequencing the genomes of 1000 actinobacteria strains.</title>
        <authorList>
            <person name="Klenk H.-P."/>
        </authorList>
    </citation>
    <scope>NUCLEOTIDE SEQUENCE [LARGE SCALE GENOMIC DNA]</scope>
    <source>
        <strain evidence="1 2">DSM 102047</strain>
    </source>
</reference>
<evidence type="ECO:0008006" key="3">
    <source>
        <dbReference type="Google" id="ProtNLM"/>
    </source>
</evidence>
<organism evidence="1 2">
    <name type="scientific">Psychromicrobium silvestre</name>
    <dbReference type="NCBI Taxonomy" id="1645614"/>
    <lineage>
        <taxon>Bacteria</taxon>
        <taxon>Bacillati</taxon>
        <taxon>Actinomycetota</taxon>
        <taxon>Actinomycetes</taxon>
        <taxon>Micrococcales</taxon>
        <taxon>Micrococcaceae</taxon>
        <taxon>Psychromicrobium</taxon>
    </lineage>
</organism>
<accession>A0A7Y9LSS5</accession>
<dbReference type="Gene3D" id="3.20.20.210">
    <property type="match status" value="1"/>
</dbReference>
<dbReference type="SUPFAM" id="SSF51726">
    <property type="entry name" value="UROD/MetE-like"/>
    <property type="match status" value="1"/>
</dbReference>
<dbReference type="Proteomes" id="UP000521748">
    <property type="component" value="Unassembled WGS sequence"/>
</dbReference>
<name>A0A7Y9LSS5_9MICC</name>
<protein>
    <recommendedName>
        <fullName evidence="3">Cobalamin-independent synthase, Catalytic domain</fullName>
    </recommendedName>
</protein>
<dbReference type="EMBL" id="JACBYQ010000001">
    <property type="protein sequence ID" value="NYE94921.1"/>
    <property type="molecule type" value="Genomic_DNA"/>
</dbReference>
<comment type="caution">
    <text evidence="1">The sequence shown here is derived from an EMBL/GenBank/DDBJ whole genome shotgun (WGS) entry which is preliminary data.</text>
</comment>
<evidence type="ECO:0000313" key="2">
    <source>
        <dbReference type="Proteomes" id="UP000521748"/>
    </source>
</evidence>
<keyword evidence="2" id="KW-1185">Reference proteome</keyword>
<proteinExistence type="predicted"/>
<dbReference type="AlphaFoldDB" id="A0A7Y9LSS5"/>
<gene>
    <name evidence="1" type="ORF">FHU41_001142</name>
</gene>